<reference evidence="2" key="2">
    <citation type="submission" date="2023-06" db="EMBL/GenBank/DDBJ databases">
        <authorList>
            <consortium name="Lawrence Berkeley National Laboratory"/>
            <person name="Haridas S."/>
            <person name="Hensen N."/>
            <person name="Bonometti L."/>
            <person name="Westerberg I."/>
            <person name="Brannstrom I.O."/>
            <person name="Guillou S."/>
            <person name="Cros-Aarteil S."/>
            <person name="Calhoun S."/>
            <person name="Kuo A."/>
            <person name="Mondo S."/>
            <person name="Pangilinan J."/>
            <person name="Riley R."/>
            <person name="Labutti K."/>
            <person name="Andreopoulos B."/>
            <person name="Lipzen A."/>
            <person name="Chen C."/>
            <person name="Yanf M."/>
            <person name="Daum C."/>
            <person name="Ng V."/>
            <person name="Clum A."/>
            <person name="Steindorff A."/>
            <person name="Ohm R."/>
            <person name="Martin F."/>
            <person name="Silar P."/>
            <person name="Natvig D."/>
            <person name="Lalanne C."/>
            <person name="Gautier V."/>
            <person name="Ament-Velasquez S.L."/>
            <person name="Kruys A."/>
            <person name="Hutchinson M.I."/>
            <person name="Powell A.J."/>
            <person name="Barry K."/>
            <person name="Miller A.N."/>
            <person name="Grigoriev I.V."/>
            <person name="Debuchy R."/>
            <person name="Gladieux P."/>
            <person name="Thoren M.H."/>
            <person name="Johannesson H."/>
        </authorList>
    </citation>
    <scope>NUCLEOTIDE SEQUENCE</scope>
    <source>
        <strain evidence="2">CBS 168.71</strain>
    </source>
</reference>
<reference evidence="2" key="1">
    <citation type="journal article" date="2023" name="Mol. Phylogenet. Evol.">
        <title>Genome-scale phylogeny and comparative genomics of the fungal order Sordariales.</title>
        <authorList>
            <person name="Hensen N."/>
            <person name="Bonometti L."/>
            <person name="Westerberg I."/>
            <person name="Brannstrom I.O."/>
            <person name="Guillou S."/>
            <person name="Cros-Aarteil S."/>
            <person name="Calhoun S."/>
            <person name="Haridas S."/>
            <person name="Kuo A."/>
            <person name="Mondo S."/>
            <person name="Pangilinan J."/>
            <person name="Riley R."/>
            <person name="LaButti K."/>
            <person name="Andreopoulos B."/>
            <person name="Lipzen A."/>
            <person name="Chen C."/>
            <person name="Yan M."/>
            <person name="Daum C."/>
            <person name="Ng V."/>
            <person name="Clum A."/>
            <person name="Steindorff A."/>
            <person name="Ohm R.A."/>
            <person name="Martin F."/>
            <person name="Silar P."/>
            <person name="Natvig D.O."/>
            <person name="Lalanne C."/>
            <person name="Gautier V."/>
            <person name="Ament-Velasquez S.L."/>
            <person name="Kruys A."/>
            <person name="Hutchinson M.I."/>
            <person name="Powell A.J."/>
            <person name="Barry K."/>
            <person name="Miller A.N."/>
            <person name="Grigoriev I.V."/>
            <person name="Debuchy R."/>
            <person name="Gladieux P."/>
            <person name="Hiltunen Thoren M."/>
            <person name="Johannesson H."/>
        </authorList>
    </citation>
    <scope>NUCLEOTIDE SEQUENCE</scope>
    <source>
        <strain evidence="2">CBS 168.71</strain>
    </source>
</reference>
<dbReference type="AlphaFoldDB" id="A0AAE0HIA2"/>
<dbReference type="SUPFAM" id="SSF51735">
    <property type="entry name" value="NAD(P)-binding Rossmann-fold domains"/>
    <property type="match status" value="1"/>
</dbReference>
<sequence length="248" mass="26488">MAPIIVLITGGNRGLGHGLVTRFLAQPNYTVIAAVRHPAHPTAEALGDLPRGLGSTLITVRYDASSEQSAADAVAELRAKHGVDHLDIVLANAGISTQWPLVKDVKRADIQAHVEVNVMGVVSLYQATRDLLQRSTAGPRFVAMGSMAGALGQQPPVPSGCYGPSKAMLNWYGIRINAEDEWLTAFILDPGWVQTEMGNKAAQVWGVAEAAPDKLDDSVDGMFKVLTTATKEAHGGRLVVYTGEIKEW</sequence>
<dbReference type="GO" id="GO:0016491">
    <property type="term" value="F:oxidoreductase activity"/>
    <property type="evidence" value="ECO:0007669"/>
    <property type="project" value="TreeGrafter"/>
</dbReference>
<comment type="similarity">
    <text evidence="1">Belongs to the short-chain dehydrogenases/reductases (SDR) family.</text>
</comment>
<dbReference type="PANTHER" id="PTHR43544">
    <property type="entry name" value="SHORT-CHAIN DEHYDROGENASE/REDUCTASE"/>
    <property type="match status" value="1"/>
</dbReference>
<dbReference type="PRINTS" id="PR00081">
    <property type="entry name" value="GDHRDH"/>
</dbReference>
<dbReference type="InterPro" id="IPR051468">
    <property type="entry name" value="Fungal_SecMetab_SDRs"/>
</dbReference>
<dbReference type="InterPro" id="IPR036291">
    <property type="entry name" value="NAD(P)-bd_dom_sf"/>
</dbReference>
<dbReference type="GO" id="GO:0005737">
    <property type="term" value="C:cytoplasm"/>
    <property type="evidence" value="ECO:0007669"/>
    <property type="project" value="TreeGrafter"/>
</dbReference>
<name>A0AAE0HIA2_9PEZI</name>
<dbReference type="Pfam" id="PF00106">
    <property type="entry name" value="adh_short"/>
    <property type="match status" value="1"/>
</dbReference>
<proteinExistence type="inferred from homology"/>
<dbReference type="Gene3D" id="3.40.50.720">
    <property type="entry name" value="NAD(P)-binding Rossmann-like Domain"/>
    <property type="match status" value="1"/>
</dbReference>
<evidence type="ECO:0000256" key="1">
    <source>
        <dbReference type="ARBA" id="ARBA00006484"/>
    </source>
</evidence>
<accession>A0AAE0HIA2</accession>
<dbReference type="PANTHER" id="PTHR43544:SF26">
    <property type="entry name" value="SHORT CHAIN DEHYDROGENASE_REDUCTASE FAMILY OXIDOREDUCTASE (JCVI)"/>
    <property type="match status" value="1"/>
</dbReference>
<protein>
    <submittedName>
        <fullName evidence="2">Uncharacterized protein</fullName>
    </submittedName>
</protein>
<keyword evidence="3" id="KW-1185">Reference proteome</keyword>
<organism evidence="2 3">
    <name type="scientific">Chaetomium fimeti</name>
    <dbReference type="NCBI Taxonomy" id="1854472"/>
    <lineage>
        <taxon>Eukaryota</taxon>
        <taxon>Fungi</taxon>
        <taxon>Dikarya</taxon>
        <taxon>Ascomycota</taxon>
        <taxon>Pezizomycotina</taxon>
        <taxon>Sordariomycetes</taxon>
        <taxon>Sordariomycetidae</taxon>
        <taxon>Sordariales</taxon>
        <taxon>Chaetomiaceae</taxon>
        <taxon>Chaetomium</taxon>
    </lineage>
</organism>
<dbReference type="InterPro" id="IPR002347">
    <property type="entry name" value="SDR_fam"/>
</dbReference>
<dbReference type="GeneID" id="87838557"/>
<gene>
    <name evidence="2" type="ORF">B0H64DRAFT_356950</name>
</gene>
<dbReference type="EMBL" id="JAUEPN010000003">
    <property type="protein sequence ID" value="KAK3297099.1"/>
    <property type="molecule type" value="Genomic_DNA"/>
</dbReference>
<evidence type="ECO:0000313" key="3">
    <source>
        <dbReference type="Proteomes" id="UP001278766"/>
    </source>
</evidence>
<dbReference type="RefSeq" id="XP_062660613.1">
    <property type="nucleotide sequence ID" value="XM_062801609.1"/>
</dbReference>
<comment type="caution">
    <text evidence="2">The sequence shown here is derived from an EMBL/GenBank/DDBJ whole genome shotgun (WGS) entry which is preliminary data.</text>
</comment>
<dbReference type="Proteomes" id="UP001278766">
    <property type="component" value="Unassembled WGS sequence"/>
</dbReference>
<evidence type="ECO:0000313" key="2">
    <source>
        <dbReference type="EMBL" id="KAK3297099.1"/>
    </source>
</evidence>